<name>A0A2T0AG13_RHOTO</name>
<feature type="compositionally biased region" description="Low complexity" evidence="1">
    <location>
        <begin position="71"/>
        <end position="95"/>
    </location>
</feature>
<reference evidence="2 3" key="1">
    <citation type="journal article" date="2018" name="Elife">
        <title>Functional genomics of lipid metabolism in the oleaginous yeast Rhodosporidium toruloides.</title>
        <authorList>
            <person name="Coradetti S.T."/>
            <person name="Pinel D."/>
            <person name="Geiselman G."/>
            <person name="Ito M."/>
            <person name="Mondo S."/>
            <person name="Reilly M.C."/>
            <person name="Cheng Y.F."/>
            <person name="Bauer S."/>
            <person name="Grigoriev I."/>
            <person name="Gladden J.M."/>
            <person name="Simmons B.A."/>
            <person name="Brem R."/>
            <person name="Arkin A.P."/>
            <person name="Skerker J.M."/>
        </authorList>
    </citation>
    <scope>NUCLEOTIDE SEQUENCE [LARGE SCALE GENOMIC DNA]</scope>
    <source>
        <strain evidence="2 3">NBRC 0880</strain>
    </source>
</reference>
<evidence type="ECO:0000313" key="3">
    <source>
        <dbReference type="Proteomes" id="UP000239560"/>
    </source>
</evidence>
<comment type="caution">
    <text evidence="2">The sequence shown here is derived from an EMBL/GenBank/DDBJ whole genome shotgun (WGS) entry which is preliminary data.</text>
</comment>
<evidence type="ECO:0000256" key="1">
    <source>
        <dbReference type="SAM" id="MobiDB-lite"/>
    </source>
</evidence>
<organism evidence="2 3">
    <name type="scientific">Rhodotorula toruloides</name>
    <name type="common">Yeast</name>
    <name type="synonym">Rhodosporidium toruloides</name>
    <dbReference type="NCBI Taxonomy" id="5286"/>
    <lineage>
        <taxon>Eukaryota</taxon>
        <taxon>Fungi</taxon>
        <taxon>Dikarya</taxon>
        <taxon>Basidiomycota</taxon>
        <taxon>Pucciniomycotina</taxon>
        <taxon>Microbotryomycetes</taxon>
        <taxon>Sporidiobolales</taxon>
        <taxon>Sporidiobolaceae</taxon>
        <taxon>Rhodotorula</taxon>
    </lineage>
</organism>
<gene>
    <name evidence="2" type="ORF">AAT19DRAFT_12369</name>
</gene>
<dbReference type="AlphaFoldDB" id="A0A2T0AG13"/>
<dbReference type="Proteomes" id="UP000239560">
    <property type="component" value="Unassembled WGS sequence"/>
</dbReference>
<proteinExistence type="predicted"/>
<dbReference type="EMBL" id="LCTV02000002">
    <property type="protein sequence ID" value="PRQ76951.1"/>
    <property type="molecule type" value="Genomic_DNA"/>
</dbReference>
<feature type="compositionally biased region" description="Basic and acidic residues" evidence="1">
    <location>
        <begin position="96"/>
        <end position="112"/>
    </location>
</feature>
<protein>
    <submittedName>
        <fullName evidence="2">Uncharacterized protein</fullName>
    </submittedName>
</protein>
<accession>A0A2T0AG13</accession>
<feature type="region of interest" description="Disordered" evidence="1">
    <location>
        <begin position="1"/>
        <end position="152"/>
    </location>
</feature>
<evidence type="ECO:0000313" key="2">
    <source>
        <dbReference type="EMBL" id="PRQ76951.1"/>
    </source>
</evidence>
<feature type="compositionally biased region" description="Basic and acidic residues" evidence="1">
    <location>
        <begin position="46"/>
        <end position="60"/>
    </location>
</feature>
<sequence>MGCECGSGESERGDGQQGTGSRTQPRRPSHASHVPATQSARQGVRGGDRSESREGQDAPRDGFGGEGVQGEPGVRAEGLADGPARLGRLAAAKGARLCDRQRDPPDRPDHRSSALSPDAPSRSLLPPPVRPQPLLRNRLTQLSVDHPLTRRRHPFRLLRQRSAAESLGSCAAREVGGLRRG</sequence>